<sequence>MTKVAFIVQRCGLEVNGGAEYLCLKIAQRMSQYWDTEILTTCALDYMTWQNYYSPGMAEVSGVKVRRFPVAQQRDIELFNQLSEKLYPRIKEASIDEQEAWMVAQGPWSLDLIDYVKKYQDEYDAFIFFTYLYATTYFVLPLVASKAYLAPLAHNEWPIYMGMWDKLFAKPRGFIFNTLEERDFVKARFPKVNCEGPVAGIAVQPPEVYSAADFRQEYNINEPFMLYIGRVDPSKGCEELFRYFMELRCQKSGISKLVLLGKPTMPIPDCPDIIPLGFVDEQTKWNALAACELLVMPSPYESLSMVLLEAWAVGKPVLVNGKCDVLVGQCRRSHGGLWYINKDEFLVALDMMDERVRSQLGLQGKVFVEQNYIWSKIELDYLNLLKVNHECQMFK</sequence>
<keyword evidence="1" id="KW-0808">Transferase</keyword>
<proteinExistence type="predicted"/>
<organism evidence="2 3">
    <name type="scientific">Limnofasciculus baicalensis BBK-W-15</name>
    <dbReference type="NCBI Taxonomy" id="2699891"/>
    <lineage>
        <taxon>Bacteria</taxon>
        <taxon>Bacillati</taxon>
        <taxon>Cyanobacteriota</taxon>
        <taxon>Cyanophyceae</taxon>
        <taxon>Coleofasciculales</taxon>
        <taxon>Coleofasciculaceae</taxon>
        <taxon>Limnofasciculus</taxon>
        <taxon>Limnofasciculus baicalensis</taxon>
    </lineage>
</organism>
<gene>
    <name evidence="2" type="ORF">NJ959_04675</name>
</gene>
<evidence type="ECO:0000313" key="2">
    <source>
        <dbReference type="EMBL" id="MCP2727772.1"/>
    </source>
</evidence>
<comment type="caution">
    <text evidence="2">The sequence shown here is derived from an EMBL/GenBank/DDBJ whole genome shotgun (WGS) entry which is preliminary data.</text>
</comment>
<dbReference type="AlphaFoldDB" id="A0AAE3KQV4"/>
<dbReference type="EMBL" id="JAMZMM010000027">
    <property type="protein sequence ID" value="MCP2727772.1"/>
    <property type="molecule type" value="Genomic_DNA"/>
</dbReference>
<dbReference type="Gene3D" id="3.40.50.2000">
    <property type="entry name" value="Glycogen Phosphorylase B"/>
    <property type="match status" value="1"/>
</dbReference>
<evidence type="ECO:0000256" key="1">
    <source>
        <dbReference type="ARBA" id="ARBA00022679"/>
    </source>
</evidence>
<dbReference type="RefSeq" id="WP_254010580.1">
    <property type="nucleotide sequence ID" value="NZ_JAMZMM010000027.1"/>
</dbReference>
<reference evidence="2" key="1">
    <citation type="submission" date="2022-06" db="EMBL/GenBank/DDBJ databases">
        <title>New cyanobacteria of genus Symplocastrum in benthos of Lake Baikal.</title>
        <authorList>
            <person name="Sorokovikova E."/>
            <person name="Tikhonova I."/>
            <person name="Krasnopeev A."/>
            <person name="Evseev P."/>
            <person name="Gladkikh A."/>
            <person name="Belykh O."/>
        </authorList>
    </citation>
    <scope>NUCLEOTIDE SEQUENCE</scope>
    <source>
        <strain evidence="2">BBK-W-15</strain>
    </source>
</reference>
<dbReference type="GO" id="GO:0009103">
    <property type="term" value="P:lipopolysaccharide biosynthetic process"/>
    <property type="evidence" value="ECO:0007669"/>
    <property type="project" value="TreeGrafter"/>
</dbReference>
<dbReference type="SUPFAM" id="SSF53756">
    <property type="entry name" value="UDP-Glycosyltransferase/glycogen phosphorylase"/>
    <property type="match status" value="1"/>
</dbReference>
<dbReference type="PANTHER" id="PTHR46401:SF2">
    <property type="entry name" value="GLYCOSYLTRANSFERASE WBBK-RELATED"/>
    <property type="match status" value="1"/>
</dbReference>
<dbReference type="CDD" id="cd03801">
    <property type="entry name" value="GT4_PimA-like"/>
    <property type="match status" value="1"/>
</dbReference>
<protein>
    <submittedName>
        <fullName evidence="2">Glycosyltransferase family 4 protein</fullName>
    </submittedName>
</protein>
<dbReference type="PANTHER" id="PTHR46401">
    <property type="entry name" value="GLYCOSYLTRANSFERASE WBBK-RELATED"/>
    <property type="match status" value="1"/>
</dbReference>
<dbReference type="Pfam" id="PF13692">
    <property type="entry name" value="Glyco_trans_1_4"/>
    <property type="match status" value="1"/>
</dbReference>
<dbReference type="Proteomes" id="UP001204953">
    <property type="component" value="Unassembled WGS sequence"/>
</dbReference>
<keyword evidence="3" id="KW-1185">Reference proteome</keyword>
<name>A0AAE3KQV4_9CYAN</name>
<evidence type="ECO:0000313" key="3">
    <source>
        <dbReference type="Proteomes" id="UP001204953"/>
    </source>
</evidence>
<accession>A0AAE3KQV4</accession>
<dbReference type="GO" id="GO:0016757">
    <property type="term" value="F:glycosyltransferase activity"/>
    <property type="evidence" value="ECO:0007669"/>
    <property type="project" value="TreeGrafter"/>
</dbReference>